<keyword evidence="9" id="KW-0648">Protein biosynthesis</keyword>
<dbReference type="GO" id="GO:0003735">
    <property type="term" value="F:structural constituent of ribosome"/>
    <property type="evidence" value="ECO:0007669"/>
    <property type="project" value="InterPro"/>
</dbReference>
<dbReference type="SMART" id="SM00738">
    <property type="entry name" value="NGN"/>
    <property type="match status" value="1"/>
</dbReference>
<dbReference type="InterPro" id="IPR006645">
    <property type="entry name" value="NGN-like_dom"/>
</dbReference>
<evidence type="ECO:0000256" key="4">
    <source>
        <dbReference type="ARBA" id="ARBA00023163"/>
    </source>
</evidence>
<dbReference type="Proteomes" id="UP000718571">
    <property type="component" value="Unassembled WGS sequence"/>
</dbReference>
<protein>
    <recommendedName>
        <fullName evidence="5">Transcription elongation factor Spt5</fullName>
    </recommendedName>
</protein>
<evidence type="ECO:0000256" key="1">
    <source>
        <dbReference type="ARBA" id="ARBA00006956"/>
    </source>
</evidence>
<evidence type="ECO:0000313" key="9">
    <source>
        <dbReference type="EMBL" id="MBE5728611.1"/>
    </source>
</evidence>
<evidence type="ECO:0000256" key="3">
    <source>
        <dbReference type="ARBA" id="ARBA00023015"/>
    </source>
</evidence>
<gene>
    <name evidence="8" type="ORF">IHE50_01075</name>
    <name evidence="9" type="ORF">IHE51_02005</name>
</gene>
<accession>A0A8T3USG2</accession>
<evidence type="ECO:0000259" key="7">
    <source>
        <dbReference type="SMART" id="SM00739"/>
    </source>
</evidence>
<dbReference type="Pfam" id="PF00467">
    <property type="entry name" value="KOW"/>
    <property type="match status" value="1"/>
</dbReference>
<dbReference type="Pfam" id="PF03439">
    <property type="entry name" value="Spt5-NGN"/>
    <property type="match status" value="1"/>
</dbReference>
<dbReference type="GO" id="GO:0005840">
    <property type="term" value="C:ribosome"/>
    <property type="evidence" value="ECO:0007669"/>
    <property type="project" value="InterPro"/>
</dbReference>
<dbReference type="CDD" id="cd06091">
    <property type="entry name" value="KOW_NusG"/>
    <property type="match status" value="1"/>
</dbReference>
<evidence type="ECO:0000256" key="2">
    <source>
        <dbReference type="ARBA" id="ARBA00022814"/>
    </source>
</evidence>
<dbReference type="NCBIfam" id="TIGR00405">
    <property type="entry name" value="KOW_elon_Spt5"/>
    <property type="match status" value="1"/>
</dbReference>
<evidence type="ECO:0000259" key="6">
    <source>
        <dbReference type="SMART" id="SM00738"/>
    </source>
</evidence>
<dbReference type="InterPro" id="IPR043425">
    <property type="entry name" value="NusG-like"/>
</dbReference>
<sequence length="165" mass="18679">MEENVQKAEKVEGPHYFIVRVTIGREMQVFERFKSQIPKEGGIYSIIKPYSFKGYIIVEARDIESVHKLIYNIKHVRGIIKKEISLEEVLKSVKKKEQVININIGDVVKVLSGPFKGENASVKSINKEKGEVGVMFLESAVPISVNIKISDVMVTKTEEKNESQS</sequence>
<dbReference type="PANTHER" id="PTHR30265">
    <property type="entry name" value="RHO-INTERACTING TRANSCRIPTION TERMINATION FACTOR NUSG"/>
    <property type="match status" value="1"/>
</dbReference>
<keyword evidence="3" id="KW-0805">Transcription regulation</keyword>
<dbReference type="AlphaFoldDB" id="A0A8T3USG2"/>
<dbReference type="SMART" id="SM00739">
    <property type="entry name" value="KOW"/>
    <property type="match status" value="1"/>
</dbReference>
<organism evidence="9 10">
    <name type="scientific">Candidatus Acidifodinimicrobium mancum</name>
    <dbReference type="NCBI Taxonomy" id="2898728"/>
    <lineage>
        <taxon>Archaea</taxon>
        <taxon>Candidatus Parvarchaeota</taxon>
        <taxon>Candidatus Acidifodinimicrobiaceae</taxon>
        <taxon>Candidatus Acidifodinimicrobium</taxon>
    </lineage>
</organism>
<dbReference type="EMBL" id="JADFAR010000023">
    <property type="protein sequence ID" value="MBE5728611.1"/>
    <property type="molecule type" value="Genomic_DNA"/>
</dbReference>
<dbReference type="InterPro" id="IPR005825">
    <property type="entry name" value="Ribosomal_uL24_CS"/>
</dbReference>
<feature type="domain" description="KOW" evidence="7">
    <location>
        <begin position="101"/>
        <end position="128"/>
    </location>
</feature>
<dbReference type="Gene3D" id="3.30.70.940">
    <property type="entry name" value="NusG, N-terminal domain"/>
    <property type="match status" value="1"/>
</dbReference>
<dbReference type="EMBL" id="JADFAQ010000018">
    <property type="protein sequence ID" value="MBE5727993.1"/>
    <property type="molecule type" value="Genomic_DNA"/>
</dbReference>
<proteinExistence type="inferred from homology"/>
<dbReference type="InterPro" id="IPR008991">
    <property type="entry name" value="Translation_prot_SH3-like_sf"/>
</dbReference>
<feature type="domain" description="NusG-like N-terminal" evidence="6">
    <location>
        <begin position="13"/>
        <end position="96"/>
    </location>
</feature>
<keyword evidence="4" id="KW-0804">Transcription</keyword>
<dbReference type="SUPFAM" id="SSF50104">
    <property type="entry name" value="Translation proteins SH3-like domain"/>
    <property type="match status" value="1"/>
</dbReference>
<dbReference type="InterPro" id="IPR011590">
    <property type="entry name" value="Spt5_arc"/>
</dbReference>
<dbReference type="PROSITE" id="PS01108">
    <property type="entry name" value="RIBOSOMAL_L24"/>
    <property type="match status" value="1"/>
</dbReference>
<dbReference type="PANTHER" id="PTHR30265:SF4">
    <property type="entry name" value="KOW MOTIF FAMILY PROTEIN, EXPRESSED"/>
    <property type="match status" value="1"/>
</dbReference>
<comment type="similarity">
    <text evidence="1">Belongs to the SPT5 family.</text>
</comment>
<keyword evidence="2" id="KW-0889">Transcription antitermination</keyword>
<dbReference type="InterPro" id="IPR036735">
    <property type="entry name" value="NGN_dom_sf"/>
</dbReference>
<name>A0A8T3USG2_9ARCH</name>
<keyword evidence="9" id="KW-0251">Elongation factor</keyword>
<dbReference type="GO" id="GO:0003746">
    <property type="term" value="F:translation elongation factor activity"/>
    <property type="evidence" value="ECO:0007669"/>
    <property type="project" value="UniProtKB-KW"/>
</dbReference>
<evidence type="ECO:0000256" key="5">
    <source>
        <dbReference type="NCBIfam" id="TIGR00405"/>
    </source>
</evidence>
<reference evidence="10 11" key="1">
    <citation type="submission" date="2020-09" db="EMBL/GenBank/DDBJ databases">
        <title>Genomic characterization of a novel Parvarchaeota family in acid mine drainage sediments.</title>
        <authorList>
            <person name="Luo Z.-H."/>
        </authorList>
    </citation>
    <scope>NUCLEOTIDE SEQUENCE [LARGE SCALE GENOMIC DNA]</scope>
    <source>
        <strain evidence="9">MAS1_bins.189</strain>
        <strain evidence="8">TL1-5_bins.178</strain>
    </source>
</reference>
<dbReference type="GO" id="GO:0006354">
    <property type="term" value="P:DNA-templated transcription elongation"/>
    <property type="evidence" value="ECO:0007669"/>
    <property type="project" value="InterPro"/>
</dbReference>
<dbReference type="Proteomes" id="UP000763484">
    <property type="component" value="Unassembled WGS sequence"/>
</dbReference>
<evidence type="ECO:0000313" key="11">
    <source>
        <dbReference type="Proteomes" id="UP000763484"/>
    </source>
</evidence>
<dbReference type="InterPro" id="IPR014722">
    <property type="entry name" value="Rib_uL2_dom2"/>
</dbReference>
<dbReference type="Gene3D" id="2.30.30.30">
    <property type="match status" value="1"/>
</dbReference>
<evidence type="ECO:0000313" key="8">
    <source>
        <dbReference type="EMBL" id="MBE5727993.1"/>
    </source>
</evidence>
<evidence type="ECO:0000313" key="10">
    <source>
        <dbReference type="Proteomes" id="UP000718571"/>
    </source>
</evidence>
<dbReference type="InterPro" id="IPR005100">
    <property type="entry name" value="NGN-domain"/>
</dbReference>
<comment type="caution">
    <text evidence="9">The sequence shown here is derived from an EMBL/GenBank/DDBJ whole genome shotgun (WGS) entry which is preliminary data.</text>
</comment>
<dbReference type="InterPro" id="IPR005824">
    <property type="entry name" value="KOW"/>
</dbReference>
<dbReference type="GO" id="GO:0031564">
    <property type="term" value="P:transcription antitermination"/>
    <property type="evidence" value="ECO:0007669"/>
    <property type="project" value="UniProtKB-KW"/>
</dbReference>